<evidence type="ECO:0000313" key="2">
    <source>
        <dbReference type="EMBL" id="ELZ39558.1"/>
    </source>
</evidence>
<dbReference type="Proteomes" id="UP000011523">
    <property type="component" value="Unassembled WGS sequence"/>
</dbReference>
<keyword evidence="3" id="KW-1185">Reference proteome</keyword>
<feature type="region of interest" description="Disordered" evidence="1">
    <location>
        <begin position="688"/>
        <end position="707"/>
    </location>
</feature>
<sequence>MNDGSPDGRIGFEADGETLAVSDRIEGTRLDLRTDREPELSPALPELFPLPVDRAVSFEAESVSVSEYSNVNVRRADGDFVAQLDEPSEFPRGDYCVEINGVTKVLLRVEDAEIDASGMAGSGPIELVFDRPTTVTVGARSLHTRPEATITVPDDPAALTEAVSVLGSSIREFSPERSWPTLRGYPPRIERGDELDIPSPLTVPDTGVEVVVRPTYADVYRLSTLSYYLGARMTVGDAPAIRLETGYEERLPTEGEALEQRVKELFGTWFFLDTLARTEGYVPSDRYEYEQVGAELPFYPPNLADSSMSERLMEYLEVEPKIVEPYIPSWPTVATVRPVPAAAELLPHLARAFAPVHVRATDGATSPDEPVALATSGWQDGVTSRRPNPAADLIPAWSSVLTPSTYENRLRREMADRGDVAVAFLIETEERARDVRNSLTNPEVPDGIGRWSVYAAPNSDAVSEILTDSGLDVVFCGLPTEDGVIETADGVVDVTNVSAGSDLRAPAVSVFEDGSDVTAAAAAVDRGGSAAAVFETPIEPSRLRTLIGLLAAGCPIVAAARFVSDATDSVTRFAGDPGTVAAVDRGLTAQVYSCRPLDPDTHRVHCRSFLSSEALLGREFQVVADPFDPTPSLAGTERDIGRTDPSGILRLHDLKGPVIRLSDEFYLQNDELTVEKIEASARRALTADDSIDDGETTGTDAESCFRD</sequence>
<accession>M0DXQ3</accession>
<gene>
    <name evidence="2" type="ORF">C472_04568</name>
</gene>
<proteinExistence type="predicted"/>
<dbReference type="AlphaFoldDB" id="M0DXQ3"/>
<evidence type="ECO:0000256" key="1">
    <source>
        <dbReference type="SAM" id="MobiDB-lite"/>
    </source>
</evidence>
<protein>
    <submittedName>
        <fullName evidence="2">Uncharacterized protein</fullName>
    </submittedName>
</protein>
<dbReference type="PATRIC" id="fig|1227485.3.peg.868"/>
<evidence type="ECO:0000313" key="3">
    <source>
        <dbReference type="Proteomes" id="UP000011523"/>
    </source>
</evidence>
<comment type="caution">
    <text evidence="2">The sequence shown here is derived from an EMBL/GenBank/DDBJ whole genome shotgun (WGS) entry which is preliminary data.</text>
</comment>
<name>M0DXQ3_9EURY</name>
<organism evidence="2 3">
    <name type="scientific">Halorubrum tebenquichense DSM 14210</name>
    <dbReference type="NCBI Taxonomy" id="1227485"/>
    <lineage>
        <taxon>Archaea</taxon>
        <taxon>Methanobacteriati</taxon>
        <taxon>Methanobacteriota</taxon>
        <taxon>Stenosarchaea group</taxon>
        <taxon>Halobacteria</taxon>
        <taxon>Halobacteriales</taxon>
        <taxon>Haloferacaceae</taxon>
        <taxon>Halorubrum</taxon>
    </lineage>
</organism>
<dbReference type="RefSeq" id="WP_006628606.1">
    <property type="nucleotide sequence ID" value="NZ_AOJD01000027.1"/>
</dbReference>
<dbReference type="EMBL" id="AOJD01000027">
    <property type="protein sequence ID" value="ELZ39558.1"/>
    <property type="molecule type" value="Genomic_DNA"/>
</dbReference>
<dbReference type="OrthoDB" id="269729at2157"/>
<reference evidence="2 3" key="1">
    <citation type="journal article" date="2014" name="PLoS Genet.">
        <title>Phylogenetically driven sequencing of extremely halophilic archaea reveals strategies for static and dynamic osmo-response.</title>
        <authorList>
            <person name="Becker E.A."/>
            <person name="Seitzer P.M."/>
            <person name="Tritt A."/>
            <person name="Larsen D."/>
            <person name="Krusor M."/>
            <person name="Yao A.I."/>
            <person name="Wu D."/>
            <person name="Madern D."/>
            <person name="Eisen J.A."/>
            <person name="Darling A.E."/>
            <person name="Facciotti M.T."/>
        </authorList>
    </citation>
    <scope>NUCLEOTIDE SEQUENCE [LARGE SCALE GENOMIC DNA]</scope>
    <source>
        <strain evidence="2 3">DSM 14210</strain>
    </source>
</reference>